<keyword evidence="1" id="KW-1133">Transmembrane helix</keyword>
<reference evidence="3" key="1">
    <citation type="submission" date="2017-08" db="EMBL/GenBank/DDBJ databases">
        <authorList>
            <person name="Varghese N."/>
            <person name="Submissions S."/>
        </authorList>
    </citation>
    <scope>NUCLEOTIDE SEQUENCE [LARGE SCALE GENOMIC DNA]</scope>
    <source>
        <strain evidence="3">JC22</strain>
    </source>
</reference>
<protein>
    <recommendedName>
        <fullName evidence="4">CorA-like Mg2+ transporter protein</fullName>
    </recommendedName>
</protein>
<evidence type="ECO:0008006" key="4">
    <source>
        <dbReference type="Google" id="ProtNLM"/>
    </source>
</evidence>
<keyword evidence="3" id="KW-1185">Reference proteome</keyword>
<evidence type="ECO:0000313" key="3">
    <source>
        <dbReference type="Proteomes" id="UP000219636"/>
    </source>
</evidence>
<dbReference type="EMBL" id="OBMQ01000009">
    <property type="protein sequence ID" value="SOC16634.1"/>
    <property type="molecule type" value="Genomic_DNA"/>
</dbReference>
<sequence>MLENYLTELKTYINSNNIKVQYDPNKKIACENEILFGIGNEQSGGLLLSNKIKGQESVSVSQYIVNKKDDFFLPWKESFSTKQEVNNLTIFIEDLSPDTCFAILLFFARCNDIPISQIPLKWLSYVNLWEAGEVKATGGIENSWGVLLNSLSHEYFVPIFEEENGQIVKTYDQQKILDGFRMCLNFTIEALTEMVDPANVPVLQHSEGYHRAIALLNIEKLEYENTLRNATEIQLLLPLQNSNRRVFVDSIIATEINVLATLKNFSRNDRQNSFFQMGFGLMALHRPHLKGSGNDYVISVDPSTGVHLKDLWDSLEELENKRWEGKRPNHKPRDNYDTNQPWFNGNNSFTIIAAPKTLTSEDKVLSPNMTEKSVIPEGEEVLGSKLSWDDVLDTLWNLYNPMKGLRVHSYTSSKWGEESDICNLKVIQEAELKKFIGIKWAQSNPQNTMIITPTFKRYLVACLKNNGGIPSIKDLPNENSFDYLELPGGFALIHNEGAVFFDDWSDEGANISTYYEEFQCLNKRKIAIEKFQTRIKEEVQEIMDKIGSKRKMRKEIVTLSSSLAKIKIELQNSIFETASKTNDYDVTQFRQVIEKRWGLNSQLNELYSMVSEIETTIKGVVESRTSRVIKTITIVGFPLSFFGGIFQESLRKFLIEFEIDKIPLLSFAGLTVICMFLLLTWIDKD</sequence>
<keyword evidence="1" id="KW-0812">Transmembrane</keyword>
<feature type="transmembrane region" description="Helical" evidence="1">
    <location>
        <begin position="662"/>
        <end position="682"/>
    </location>
</feature>
<evidence type="ECO:0000313" key="2">
    <source>
        <dbReference type="EMBL" id="SOC16634.1"/>
    </source>
</evidence>
<organism evidence="2 3">
    <name type="scientific">Ureibacillus xyleni</name>
    <dbReference type="NCBI Taxonomy" id="614648"/>
    <lineage>
        <taxon>Bacteria</taxon>
        <taxon>Bacillati</taxon>
        <taxon>Bacillota</taxon>
        <taxon>Bacilli</taxon>
        <taxon>Bacillales</taxon>
        <taxon>Caryophanaceae</taxon>
        <taxon>Ureibacillus</taxon>
    </lineage>
</organism>
<accession>A0A285T6I3</accession>
<dbReference type="RefSeq" id="WP_097074125.1">
    <property type="nucleotide sequence ID" value="NZ_OBMQ01000009.1"/>
</dbReference>
<dbReference type="Proteomes" id="UP000219636">
    <property type="component" value="Unassembled WGS sequence"/>
</dbReference>
<gene>
    <name evidence="2" type="ORF">SAMN05880501_10949</name>
</gene>
<name>A0A285T6I3_9BACL</name>
<keyword evidence="1" id="KW-0472">Membrane</keyword>
<dbReference type="OrthoDB" id="2985618at2"/>
<evidence type="ECO:0000256" key="1">
    <source>
        <dbReference type="SAM" id="Phobius"/>
    </source>
</evidence>
<proteinExistence type="predicted"/>
<dbReference type="AlphaFoldDB" id="A0A285T6I3"/>